<keyword evidence="3" id="KW-1185">Reference proteome</keyword>
<dbReference type="AlphaFoldDB" id="A0ABD1ZII2"/>
<accession>A0ABD1ZII2</accession>
<protein>
    <submittedName>
        <fullName evidence="2">Uncharacterized protein</fullName>
    </submittedName>
</protein>
<dbReference type="EMBL" id="JBHFFA010000001">
    <property type="protein sequence ID" value="KAL2650735.1"/>
    <property type="molecule type" value="Genomic_DNA"/>
</dbReference>
<name>A0ABD1ZII2_9MARC</name>
<organism evidence="2 3">
    <name type="scientific">Riccia fluitans</name>
    <dbReference type="NCBI Taxonomy" id="41844"/>
    <lineage>
        <taxon>Eukaryota</taxon>
        <taxon>Viridiplantae</taxon>
        <taxon>Streptophyta</taxon>
        <taxon>Embryophyta</taxon>
        <taxon>Marchantiophyta</taxon>
        <taxon>Marchantiopsida</taxon>
        <taxon>Marchantiidae</taxon>
        <taxon>Marchantiales</taxon>
        <taxon>Ricciaceae</taxon>
        <taxon>Riccia</taxon>
    </lineage>
</organism>
<proteinExistence type="predicted"/>
<gene>
    <name evidence="2" type="ORF">R1flu_018863</name>
</gene>
<evidence type="ECO:0000313" key="3">
    <source>
        <dbReference type="Proteomes" id="UP001605036"/>
    </source>
</evidence>
<feature type="compositionally biased region" description="Basic and acidic residues" evidence="1">
    <location>
        <begin position="29"/>
        <end position="39"/>
    </location>
</feature>
<sequence length="105" mass="11940">MTEQYSSYSRLLDIMLQEAHTTENANKGSKQEAMTDKKKQTQNASDNDDGKPIPIVGVNNISAARPDFQQTVNDLLDARYAVKNRSDNPNIKMKDERWGEYIGLY</sequence>
<feature type="region of interest" description="Disordered" evidence="1">
    <location>
        <begin position="20"/>
        <end position="56"/>
    </location>
</feature>
<comment type="caution">
    <text evidence="2">The sequence shown here is derived from an EMBL/GenBank/DDBJ whole genome shotgun (WGS) entry which is preliminary data.</text>
</comment>
<dbReference type="Proteomes" id="UP001605036">
    <property type="component" value="Unassembled WGS sequence"/>
</dbReference>
<evidence type="ECO:0000313" key="2">
    <source>
        <dbReference type="EMBL" id="KAL2650735.1"/>
    </source>
</evidence>
<evidence type="ECO:0000256" key="1">
    <source>
        <dbReference type="SAM" id="MobiDB-lite"/>
    </source>
</evidence>
<reference evidence="2 3" key="1">
    <citation type="submission" date="2024-09" db="EMBL/GenBank/DDBJ databases">
        <title>Chromosome-scale assembly of Riccia fluitans.</title>
        <authorList>
            <person name="Paukszto L."/>
            <person name="Sawicki J."/>
            <person name="Karawczyk K."/>
            <person name="Piernik-Szablinska J."/>
            <person name="Szczecinska M."/>
            <person name="Mazdziarz M."/>
        </authorList>
    </citation>
    <scope>NUCLEOTIDE SEQUENCE [LARGE SCALE GENOMIC DNA]</scope>
    <source>
        <strain evidence="2">Rf_01</strain>
        <tissue evidence="2">Aerial parts of the thallus</tissue>
    </source>
</reference>